<feature type="region of interest" description="Disordered" evidence="2">
    <location>
        <begin position="433"/>
        <end position="494"/>
    </location>
</feature>
<feature type="compositionally biased region" description="Acidic residues" evidence="2">
    <location>
        <begin position="448"/>
        <end position="494"/>
    </location>
</feature>
<evidence type="ECO:0000313" key="3">
    <source>
        <dbReference type="EMBL" id="KZZ91400.1"/>
    </source>
</evidence>
<sequence length="494" mass="56207">MANSGQGLDDQMEQVDLTAALLNDFGEGDLQHSNAMDVDEPPAEEPPSTAHSDGNNDSASRVDGSGADDGVNDHVDADIDNIVPSVSDLSSHGRPGRLVDSDAQSGLTDVSDEDSDSDESFNETLGECWSEICPDRCQEEYEALRLKLKLLWHRHAMISHALVEHRTTIKDLGKTKKKLTDENKDLKAALQRRNTLHTEVKWPEYIKLWLEGRYNELPSGLDMYEALYRLSCRESNMPQHPSQGRFAGSIGVRLQRVQHIELLWMGSQWLTYKRTDKGKYISRRTQPLMWLPEAIRLKTIKVYLPESSKHYIRRKHEPEGTKKFMKIKTISQPNYRMYRSLRTLQGLDYIHCLRGIRDISFWDHTKYLKDGVLARVRDKTFELDIRNTVQSSKLMVNFQQSALISLVPLLSYNVPDEYWQVLLDYMDAAREETHTGDSSEVHAMDTCENSDSDDDSDDESDDDSDDDSGDDSGDDSDDDSGDDSGDDSDDDFRR</sequence>
<organism evidence="3 4">
    <name type="scientific">Moelleriella libera RCEF 2490</name>
    <dbReference type="NCBI Taxonomy" id="1081109"/>
    <lineage>
        <taxon>Eukaryota</taxon>
        <taxon>Fungi</taxon>
        <taxon>Dikarya</taxon>
        <taxon>Ascomycota</taxon>
        <taxon>Pezizomycotina</taxon>
        <taxon>Sordariomycetes</taxon>
        <taxon>Hypocreomycetidae</taxon>
        <taxon>Hypocreales</taxon>
        <taxon>Clavicipitaceae</taxon>
        <taxon>Moelleriella</taxon>
    </lineage>
</organism>
<name>A0A166NNZ0_9HYPO</name>
<feature type="region of interest" description="Disordered" evidence="2">
    <location>
        <begin position="19"/>
        <end position="121"/>
    </location>
</feature>
<dbReference type="OrthoDB" id="4961463at2759"/>
<dbReference type="Proteomes" id="UP000078544">
    <property type="component" value="Unassembled WGS sequence"/>
</dbReference>
<proteinExistence type="predicted"/>
<evidence type="ECO:0000256" key="1">
    <source>
        <dbReference type="SAM" id="Coils"/>
    </source>
</evidence>
<dbReference type="EMBL" id="AZGY01000018">
    <property type="protein sequence ID" value="KZZ91400.1"/>
    <property type="molecule type" value="Genomic_DNA"/>
</dbReference>
<keyword evidence="1" id="KW-0175">Coiled coil</keyword>
<keyword evidence="4" id="KW-1185">Reference proteome</keyword>
<reference evidence="3 4" key="1">
    <citation type="journal article" date="2016" name="Genome Biol. Evol.">
        <title>Divergent and convergent evolution of fungal pathogenicity.</title>
        <authorList>
            <person name="Shang Y."/>
            <person name="Xiao G."/>
            <person name="Zheng P."/>
            <person name="Cen K."/>
            <person name="Zhan S."/>
            <person name="Wang C."/>
        </authorList>
    </citation>
    <scope>NUCLEOTIDE SEQUENCE [LARGE SCALE GENOMIC DNA]</scope>
    <source>
        <strain evidence="3 4">RCEF 2490</strain>
    </source>
</reference>
<accession>A0A166NNZ0</accession>
<feature type="compositionally biased region" description="Acidic residues" evidence="2">
    <location>
        <begin position="110"/>
        <end position="121"/>
    </location>
</feature>
<gene>
    <name evidence="3" type="ORF">AAL_06636</name>
</gene>
<dbReference type="AlphaFoldDB" id="A0A166NNZ0"/>
<comment type="caution">
    <text evidence="3">The sequence shown here is derived from an EMBL/GenBank/DDBJ whole genome shotgun (WGS) entry which is preliminary data.</text>
</comment>
<dbReference type="STRING" id="1081109.A0A166NNZ0"/>
<feature type="coiled-coil region" evidence="1">
    <location>
        <begin position="169"/>
        <end position="196"/>
    </location>
</feature>
<evidence type="ECO:0000256" key="2">
    <source>
        <dbReference type="SAM" id="MobiDB-lite"/>
    </source>
</evidence>
<feature type="compositionally biased region" description="Basic and acidic residues" evidence="2">
    <location>
        <begin position="433"/>
        <end position="445"/>
    </location>
</feature>
<protein>
    <submittedName>
        <fullName evidence="3">Uncharacterized protein</fullName>
    </submittedName>
</protein>
<feature type="compositionally biased region" description="Polar residues" evidence="2">
    <location>
        <begin position="49"/>
        <end position="59"/>
    </location>
</feature>
<evidence type="ECO:0000313" key="4">
    <source>
        <dbReference type="Proteomes" id="UP000078544"/>
    </source>
</evidence>